<dbReference type="PROSITE" id="PS50002">
    <property type="entry name" value="SH3"/>
    <property type="match status" value="1"/>
</dbReference>
<feature type="region of interest" description="Disordered" evidence="6">
    <location>
        <begin position="1"/>
        <end position="102"/>
    </location>
</feature>
<dbReference type="InterPro" id="IPR047178">
    <property type="entry name" value="JIP1_scaffold"/>
</dbReference>
<evidence type="ECO:0000256" key="6">
    <source>
        <dbReference type="SAM" id="MobiDB-lite"/>
    </source>
</evidence>
<feature type="compositionally biased region" description="Polar residues" evidence="6">
    <location>
        <begin position="92"/>
        <end position="102"/>
    </location>
</feature>
<feature type="domain" description="SH3" evidence="7">
    <location>
        <begin position="304"/>
        <end position="365"/>
    </location>
</feature>
<dbReference type="InterPro" id="IPR011993">
    <property type="entry name" value="PH-like_dom_sf"/>
</dbReference>
<evidence type="ECO:0000256" key="3">
    <source>
        <dbReference type="ARBA" id="ARBA00022443"/>
    </source>
</evidence>
<dbReference type="Pfam" id="PF00640">
    <property type="entry name" value="PID"/>
    <property type="match status" value="1"/>
</dbReference>
<dbReference type="SUPFAM" id="SSF50044">
    <property type="entry name" value="SH3-domain"/>
    <property type="match status" value="1"/>
</dbReference>
<keyword evidence="9" id="KW-1185">Reference proteome</keyword>
<proteinExistence type="inferred from homology"/>
<dbReference type="InParanoid" id="B3RRP4"/>
<evidence type="ECO:0000313" key="8">
    <source>
        <dbReference type="EMBL" id="EDV26387.1"/>
    </source>
</evidence>
<dbReference type="HOGENOM" id="CLU_549004_0_0_1"/>
<name>B3RRP4_TRIAD</name>
<dbReference type="eggNOG" id="KOG3775">
    <property type="taxonomic scope" value="Eukaryota"/>
</dbReference>
<dbReference type="GO" id="GO:0005737">
    <property type="term" value="C:cytoplasm"/>
    <property type="evidence" value="ECO:0000318"/>
    <property type="project" value="GO_Central"/>
</dbReference>
<evidence type="ECO:0000256" key="5">
    <source>
        <dbReference type="PROSITE-ProRule" id="PRU00192"/>
    </source>
</evidence>
<dbReference type="PANTHER" id="PTHR47437:SF4">
    <property type="entry name" value="JNK-INTERACTING PROTEIN 1-LIKE PROTEIN"/>
    <property type="match status" value="1"/>
</dbReference>
<dbReference type="RefSeq" id="XP_002110383.1">
    <property type="nucleotide sequence ID" value="XM_002110347.1"/>
</dbReference>
<evidence type="ECO:0000256" key="4">
    <source>
        <dbReference type="ARBA" id="ARBA00022490"/>
    </source>
</evidence>
<dbReference type="CDD" id="cd11801">
    <property type="entry name" value="SH3_JIP1_like"/>
    <property type="match status" value="1"/>
</dbReference>
<dbReference type="SUPFAM" id="SSF50729">
    <property type="entry name" value="PH domain-like"/>
    <property type="match status" value="1"/>
</dbReference>
<dbReference type="InterPro" id="IPR006020">
    <property type="entry name" value="PTB/PI_dom"/>
</dbReference>
<dbReference type="STRING" id="10228.B3RRP4"/>
<dbReference type="KEGG" id="tad:TRIADDRAFT_54315"/>
<gene>
    <name evidence="8" type="ORF">TRIADDRAFT_54315</name>
</gene>
<dbReference type="InterPro" id="IPR036028">
    <property type="entry name" value="SH3-like_dom_sf"/>
</dbReference>
<dbReference type="Proteomes" id="UP000009022">
    <property type="component" value="Unassembled WGS sequence"/>
</dbReference>
<feature type="compositionally biased region" description="Polar residues" evidence="6">
    <location>
        <begin position="38"/>
        <end position="62"/>
    </location>
</feature>
<dbReference type="Gene3D" id="2.30.29.30">
    <property type="entry name" value="Pleckstrin-homology domain (PH domain)/Phosphotyrosine-binding domain (PTB)"/>
    <property type="match status" value="1"/>
</dbReference>
<dbReference type="EMBL" id="DS985243">
    <property type="protein sequence ID" value="EDV26387.1"/>
    <property type="molecule type" value="Genomic_DNA"/>
</dbReference>
<dbReference type="GO" id="GO:0005078">
    <property type="term" value="F:MAP-kinase scaffold activity"/>
    <property type="evidence" value="ECO:0000318"/>
    <property type="project" value="GO_Central"/>
</dbReference>
<evidence type="ECO:0000256" key="1">
    <source>
        <dbReference type="ARBA" id="ARBA00004496"/>
    </source>
</evidence>
<evidence type="ECO:0000256" key="2">
    <source>
        <dbReference type="ARBA" id="ARBA00009866"/>
    </source>
</evidence>
<keyword evidence="4" id="KW-0963">Cytoplasm</keyword>
<dbReference type="PhylomeDB" id="B3RRP4"/>
<protein>
    <recommendedName>
        <fullName evidence="7">SH3 domain-containing protein</fullName>
    </recommendedName>
</protein>
<feature type="compositionally biased region" description="Polar residues" evidence="6">
    <location>
        <begin position="7"/>
        <end position="30"/>
    </location>
</feature>
<dbReference type="AlphaFoldDB" id="B3RRP4"/>
<dbReference type="GeneID" id="6752114"/>
<accession>B3RRP4</accession>
<dbReference type="GO" id="GO:0007254">
    <property type="term" value="P:JNK cascade"/>
    <property type="evidence" value="ECO:0000318"/>
    <property type="project" value="GO_Central"/>
</dbReference>
<dbReference type="GO" id="GO:0008432">
    <property type="term" value="F:JUN kinase binding"/>
    <property type="evidence" value="ECO:0000318"/>
    <property type="project" value="GO_Central"/>
</dbReference>
<dbReference type="Pfam" id="PF00018">
    <property type="entry name" value="SH3_1"/>
    <property type="match status" value="1"/>
</dbReference>
<dbReference type="GO" id="GO:0046328">
    <property type="term" value="P:regulation of JNK cascade"/>
    <property type="evidence" value="ECO:0007669"/>
    <property type="project" value="InterPro"/>
</dbReference>
<comment type="subcellular location">
    <subcellularLocation>
        <location evidence="1">Cytoplasm</location>
    </subcellularLocation>
</comment>
<dbReference type="Gene3D" id="2.30.30.40">
    <property type="entry name" value="SH3 Domains"/>
    <property type="match status" value="1"/>
</dbReference>
<dbReference type="SMART" id="SM00326">
    <property type="entry name" value="SH3"/>
    <property type="match status" value="1"/>
</dbReference>
<evidence type="ECO:0000313" key="9">
    <source>
        <dbReference type="Proteomes" id="UP000009022"/>
    </source>
</evidence>
<dbReference type="PANTHER" id="PTHR47437">
    <property type="entry name" value="JNK-INTERACTING PROTEIN 1-LIKE PROTEIN"/>
    <property type="match status" value="1"/>
</dbReference>
<sequence>MEFDPLSTINGGSSDPATGQSRDLQTTSKPASFDMFDSQAQKPQPLQTANQQNHQTSATKSTVRARPHAKTMPANSDLFNFPRFSNDDRSTPNKASVSSSNTTDIIDTFAPTSTNNNGPSAAAQATNDNPFILAKSGDNSKNTNDHFEKNSAVNTFVTANATSSNAFGIGNTKDAFGSNSLNDQFLPSNSAPITRHVTSNQQQSTNINFDSSLAGNSQLPPQPSFNSFLVQSTTLNDPNIIVTAKERIDNQNPAVQASTNGDSSTAVNPQEIIANLAKSGFISETKSTVNANTPSNTFSPNGAQEQKLAKVTHKFIPRHEDEILLDIGDNIEIIEDYPDLWCRGKNIRTNKKGIFPVCCVVVELIEPNFWAIVGNLRYLGSVVTREYKGIDVIKNCTQQIQTGRRYSLSGLPIYSMEISEHGIKVAESSAKRNAQSYTSTKKNQKQNLYHLDKVTFAGCHPNNDKILGFITKEMPNSYQCHIFQSDLSAVPIARAIG</sequence>
<dbReference type="InterPro" id="IPR001452">
    <property type="entry name" value="SH3_domain"/>
</dbReference>
<organism evidence="8 9">
    <name type="scientific">Trichoplax adhaerens</name>
    <name type="common">Trichoplax reptans</name>
    <dbReference type="NCBI Taxonomy" id="10228"/>
    <lineage>
        <taxon>Eukaryota</taxon>
        <taxon>Metazoa</taxon>
        <taxon>Placozoa</taxon>
        <taxon>Uniplacotomia</taxon>
        <taxon>Trichoplacea</taxon>
        <taxon>Trichoplacidae</taxon>
        <taxon>Trichoplax</taxon>
    </lineage>
</organism>
<evidence type="ECO:0000259" key="7">
    <source>
        <dbReference type="PROSITE" id="PS50002"/>
    </source>
</evidence>
<comment type="similarity">
    <text evidence="2">Belongs to the JIP scaffold family.</text>
</comment>
<keyword evidence="3 5" id="KW-0728">SH3 domain</keyword>
<reference evidence="8 9" key="1">
    <citation type="journal article" date="2008" name="Nature">
        <title>The Trichoplax genome and the nature of placozoans.</title>
        <authorList>
            <person name="Srivastava M."/>
            <person name="Begovic E."/>
            <person name="Chapman J."/>
            <person name="Putnam N.H."/>
            <person name="Hellsten U."/>
            <person name="Kawashima T."/>
            <person name="Kuo A."/>
            <person name="Mitros T."/>
            <person name="Salamov A."/>
            <person name="Carpenter M.L."/>
            <person name="Signorovitch A.Y."/>
            <person name="Moreno M.A."/>
            <person name="Kamm K."/>
            <person name="Grimwood J."/>
            <person name="Schmutz J."/>
            <person name="Shapiro H."/>
            <person name="Grigoriev I.V."/>
            <person name="Buss L.W."/>
            <person name="Schierwater B."/>
            <person name="Dellaporta S.L."/>
            <person name="Rokhsar D.S."/>
        </authorList>
    </citation>
    <scope>NUCLEOTIDE SEQUENCE [LARGE SCALE GENOMIC DNA]</scope>
    <source>
        <strain evidence="8 9">Grell-BS-1999</strain>
    </source>
</reference>
<dbReference type="OrthoDB" id="5965083at2759"/>
<dbReference type="CTD" id="6752114"/>